<sequence>MRQPLKIESGWRPLEQRSRTDQQNKTTVSRSFSDVLQQNEQERTTEQLQRKLQDIYNQGERLSRSMTVRELKLYQQMVKKFLEDTVRRGVGLKEQRSFDRRGRMKRYKLLDEIDEKLIEMAEELLQSEQGRLELLSKIGEIRGLLINLFY</sequence>
<dbReference type="Pfam" id="PF03885">
    <property type="entry name" value="DUF327"/>
    <property type="match status" value="1"/>
</dbReference>
<evidence type="ECO:0008006" key="4">
    <source>
        <dbReference type="Google" id="ProtNLM"/>
    </source>
</evidence>
<evidence type="ECO:0000256" key="1">
    <source>
        <dbReference type="SAM" id="MobiDB-lite"/>
    </source>
</evidence>
<dbReference type="AlphaFoldDB" id="A0A2V2YX41"/>
<dbReference type="SUPFAM" id="SSF158397">
    <property type="entry name" value="TM1646-like"/>
    <property type="match status" value="1"/>
</dbReference>
<dbReference type="Proteomes" id="UP000246635">
    <property type="component" value="Unassembled WGS sequence"/>
</dbReference>
<proteinExistence type="predicted"/>
<reference evidence="2 3" key="1">
    <citation type="submission" date="2018-05" db="EMBL/GenBank/DDBJ databases">
        <title>Genomic Encyclopedia of Type Strains, Phase III (KMG-III): the genomes of soil and plant-associated and newly described type strains.</title>
        <authorList>
            <person name="Whitman W."/>
        </authorList>
    </citation>
    <scope>NUCLEOTIDE SEQUENCE [LARGE SCALE GENOMIC DNA]</scope>
    <source>
        <strain evidence="2 3">CECT 5696</strain>
    </source>
</reference>
<comment type="caution">
    <text evidence="2">The sequence shown here is derived from an EMBL/GenBank/DDBJ whole genome shotgun (WGS) entry which is preliminary data.</text>
</comment>
<feature type="compositionally biased region" description="Polar residues" evidence="1">
    <location>
        <begin position="23"/>
        <end position="34"/>
    </location>
</feature>
<feature type="region of interest" description="Disordered" evidence="1">
    <location>
        <begin position="1"/>
        <end position="34"/>
    </location>
</feature>
<accession>A0A2V2YX41</accession>
<keyword evidence="3" id="KW-1185">Reference proteome</keyword>
<evidence type="ECO:0000313" key="3">
    <source>
        <dbReference type="Proteomes" id="UP000246635"/>
    </source>
</evidence>
<dbReference type="InterPro" id="IPR005585">
    <property type="entry name" value="DUF327"/>
</dbReference>
<evidence type="ECO:0000313" key="2">
    <source>
        <dbReference type="EMBL" id="PWV95930.1"/>
    </source>
</evidence>
<dbReference type="InterPro" id="IPR024042">
    <property type="entry name" value="TM1646-like_dom_sf"/>
</dbReference>
<gene>
    <name evidence="2" type="ORF">DFQ01_1236</name>
</gene>
<protein>
    <recommendedName>
        <fullName evidence="4">DUF327 family protein</fullName>
    </recommendedName>
</protein>
<organism evidence="2 3">
    <name type="scientific">Paenibacillus cellulosilyticus</name>
    <dbReference type="NCBI Taxonomy" id="375489"/>
    <lineage>
        <taxon>Bacteria</taxon>
        <taxon>Bacillati</taxon>
        <taxon>Bacillota</taxon>
        <taxon>Bacilli</taxon>
        <taxon>Bacillales</taxon>
        <taxon>Paenibacillaceae</taxon>
        <taxon>Paenibacillus</taxon>
    </lineage>
</organism>
<dbReference type="EMBL" id="QGTQ01000023">
    <property type="protein sequence ID" value="PWV95930.1"/>
    <property type="molecule type" value="Genomic_DNA"/>
</dbReference>
<name>A0A2V2YX41_9BACL</name>
<dbReference type="Gene3D" id="1.20.120.490">
    <property type="entry name" value="Hypothetical protein TM1646-like domain"/>
    <property type="match status" value="1"/>
</dbReference>